<feature type="transmembrane region" description="Helical" evidence="8">
    <location>
        <begin position="36"/>
        <end position="56"/>
    </location>
</feature>
<feature type="transmembrane region" description="Helical" evidence="8">
    <location>
        <begin position="244"/>
        <end position="265"/>
    </location>
</feature>
<dbReference type="RefSeq" id="WP_187219861.1">
    <property type="nucleotide sequence ID" value="NZ_JABVED010000004.1"/>
</dbReference>
<dbReference type="Proteomes" id="UP000734823">
    <property type="component" value="Unassembled WGS sequence"/>
</dbReference>
<sequence length="351" mass="36023">MAPSDEVTVRKLVWAGAAVLVWAAVAYLVWRAMGVLAPVLVPVAVAVLIAAALRPAVRGLVRRRWPRVLAAALMVVGPLTVLGVLLVITVDALVRGGGELAEALRDGVGTVRDWLVRGPLGLSEPQVGGAVDNLVAFVGDQGERIVGGATATAAAVGGFLAGLVLAVFVLFFLLYEGERIWTWLLAPLSASVRTRFDQAGREAFSSLGAYSRATVAVAVVDAVVIGVGLAIIGVPMVIPLASLVFLAAFVPYVGAFVAGFVAVLVGLVSGGPVTALLVLGLSVLVQTLEGEVLQPFLLGRMVRLHPLLVVVSIAVGVVLAGIVGALFAVPVVLVARAVLRQLPGTSNTQTG</sequence>
<keyword evidence="7 8" id="KW-0472">Membrane</keyword>
<feature type="transmembrane region" description="Helical" evidence="8">
    <location>
        <begin position="153"/>
        <end position="175"/>
    </location>
</feature>
<evidence type="ECO:0000256" key="4">
    <source>
        <dbReference type="ARBA" id="ARBA00022475"/>
    </source>
</evidence>
<evidence type="ECO:0000256" key="8">
    <source>
        <dbReference type="SAM" id="Phobius"/>
    </source>
</evidence>
<evidence type="ECO:0000256" key="2">
    <source>
        <dbReference type="ARBA" id="ARBA00009773"/>
    </source>
</evidence>
<keyword evidence="10" id="KW-1185">Reference proteome</keyword>
<gene>
    <name evidence="9" type="ORF">GPZ80_09175</name>
</gene>
<comment type="subcellular location">
    <subcellularLocation>
        <location evidence="1">Cell membrane</location>
        <topology evidence="1">Multi-pass membrane protein</topology>
    </subcellularLocation>
</comment>
<proteinExistence type="inferred from homology"/>
<reference evidence="9 10" key="1">
    <citation type="submission" date="2020-06" db="EMBL/GenBank/DDBJ databases">
        <title>Actinokineospora xiongansis sp. nov., isolated from soil of Baiyangdian.</title>
        <authorList>
            <person name="Zhang X."/>
        </authorList>
    </citation>
    <scope>NUCLEOTIDE SEQUENCE [LARGE SCALE GENOMIC DNA]</scope>
    <source>
        <strain evidence="9 10">HBU206404</strain>
    </source>
</reference>
<feature type="transmembrane region" description="Helical" evidence="8">
    <location>
        <begin position="272"/>
        <end position="288"/>
    </location>
</feature>
<keyword evidence="5 8" id="KW-0812">Transmembrane</keyword>
<comment type="caution">
    <text evidence="9">The sequence shown here is derived from an EMBL/GenBank/DDBJ whole genome shotgun (WGS) entry which is preliminary data.</text>
</comment>
<evidence type="ECO:0000256" key="5">
    <source>
        <dbReference type="ARBA" id="ARBA00022692"/>
    </source>
</evidence>
<name>A0ABR7L3U5_9PSEU</name>
<keyword evidence="3" id="KW-0813">Transport</keyword>
<dbReference type="PANTHER" id="PTHR21716">
    <property type="entry name" value="TRANSMEMBRANE PROTEIN"/>
    <property type="match status" value="1"/>
</dbReference>
<protein>
    <submittedName>
        <fullName evidence="9">AI-2E family transporter</fullName>
    </submittedName>
</protein>
<evidence type="ECO:0000256" key="3">
    <source>
        <dbReference type="ARBA" id="ARBA00022448"/>
    </source>
</evidence>
<feature type="transmembrane region" description="Helical" evidence="8">
    <location>
        <begin position="12"/>
        <end position="30"/>
    </location>
</feature>
<evidence type="ECO:0000256" key="7">
    <source>
        <dbReference type="ARBA" id="ARBA00023136"/>
    </source>
</evidence>
<dbReference type="Pfam" id="PF01594">
    <property type="entry name" value="AI-2E_transport"/>
    <property type="match status" value="1"/>
</dbReference>
<evidence type="ECO:0000256" key="1">
    <source>
        <dbReference type="ARBA" id="ARBA00004651"/>
    </source>
</evidence>
<evidence type="ECO:0000313" key="9">
    <source>
        <dbReference type="EMBL" id="MBC6447339.1"/>
    </source>
</evidence>
<feature type="transmembrane region" description="Helical" evidence="8">
    <location>
        <begin position="68"/>
        <end position="90"/>
    </location>
</feature>
<keyword evidence="6 8" id="KW-1133">Transmembrane helix</keyword>
<evidence type="ECO:0000313" key="10">
    <source>
        <dbReference type="Proteomes" id="UP000734823"/>
    </source>
</evidence>
<organism evidence="9 10">
    <name type="scientific">Actinokineospora xionganensis</name>
    <dbReference type="NCBI Taxonomy" id="2684470"/>
    <lineage>
        <taxon>Bacteria</taxon>
        <taxon>Bacillati</taxon>
        <taxon>Actinomycetota</taxon>
        <taxon>Actinomycetes</taxon>
        <taxon>Pseudonocardiales</taxon>
        <taxon>Pseudonocardiaceae</taxon>
        <taxon>Actinokineospora</taxon>
    </lineage>
</organism>
<keyword evidence="4" id="KW-1003">Cell membrane</keyword>
<feature type="transmembrane region" description="Helical" evidence="8">
    <location>
        <begin position="308"/>
        <end position="335"/>
    </location>
</feature>
<dbReference type="PANTHER" id="PTHR21716:SF53">
    <property type="entry name" value="PERMEASE PERM-RELATED"/>
    <property type="match status" value="1"/>
</dbReference>
<accession>A0ABR7L3U5</accession>
<dbReference type="InterPro" id="IPR002549">
    <property type="entry name" value="AI-2E-like"/>
</dbReference>
<comment type="similarity">
    <text evidence="2">Belongs to the autoinducer-2 exporter (AI-2E) (TC 2.A.86) family.</text>
</comment>
<dbReference type="EMBL" id="JABVED010000004">
    <property type="protein sequence ID" value="MBC6447339.1"/>
    <property type="molecule type" value="Genomic_DNA"/>
</dbReference>
<evidence type="ECO:0000256" key="6">
    <source>
        <dbReference type="ARBA" id="ARBA00022989"/>
    </source>
</evidence>
<feature type="transmembrane region" description="Helical" evidence="8">
    <location>
        <begin position="215"/>
        <end position="238"/>
    </location>
</feature>